<dbReference type="Proteomes" id="UP000236416">
    <property type="component" value="Unassembled WGS sequence"/>
</dbReference>
<dbReference type="GO" id="GO:0005829">
    <property type="term" value="C:cytosol"/>
    <property type="evidence" value="ECO:0007669"/>
    <property type="project" value="TreeGrafter"/>
</dbReference>
<dbReference type="InterPro" id="IPR036388">
    <property type="entry name" value="WH-like_DNA-bd_sf"/>
</dbReference>
<dbReference type="InterPro" id="IPR036390">
    <property type="entry name" value="WH_DNA-bd_sf"/>
</dbReference>
<name>A0A2K4MT95_9NEIS</name>
<dbReference type="NCBIfam" id="NF007297">
    <property type="entry name" value="PRK09775.1"/>
    <property type="match status" value="1"/>
</dbReference>
<evidence type="ECO:0000313" key="5">
    <source>
        <dbReference type="EMBL" id="POB00304.1"/>
    </source>
</evidence>
<proteinExistence type="inferred from homology"/>
<dbReference type="EMBL" id="PPTF01000010">
    <property type="protein sequence ID" value="POB00304.1"/>
    <property type="molecule type" value="Genomic_DNA"/>
</dbReference>
<dbReference type="Pfam" id="PF07804">
    <property type="entry name" value="HipA_C"/>
    <property type="match status" value="1"/>
</dbReference>
<dbReference type="GO" id="GO:0004674">
    <property type="term" value="F:protein serine/threonine kinase activity"/>
    <property type="evidence" value="ECO:0007669"/>
    <property type="project" value="TreeGrafter"/>
</dbReference>
<dbReference type="Gene3D" id="1.10.10.10">
    <property type="entry name" value="Winged helix-like DNA-binding domain superfamily/Winged helix DNA-binding domain"/>
    <property type="match status" value="1"/>
</dbReference>
<dbReference type="InterPro" id="IPR012893">
    <property type="entry name" value="HipA-like_C"/>
</dbReference>
<dbReference type="SUPFAM" id="SSF46785">
    <property type="entry name" value="Winged helix' DNA-binding domain"/>
    <property type="match status" value="1"/>
</dbReference>
<sequence length="447" mass="48484">MAALSIESLLRSGPASASELQTRLGISQPTLSRAMKARLGLTIVRVGRTRQARYYGIRPVADQSQFPIYRVTPEGTVQPVGILYPVHGGFVVDREDGDPSVYAGLPWWLNDMRPQGFLGRAWARRNAGSLGLSADLLTWDDDAVLIALASGEHDMPGNLLVGDNSRAEWLACRPEDVPATERAARYPLLAMQATAGEAPGSSAAGEQPKFTAVVDGQSVIVKFSAAQDNAVSERWRNLLAAEHIALTLLNRSGLAAAESAVLDAGGQRFLQVTRFDRTPQGGRHGLVSLATLDAEFVGMGNGTWPEVTLALTRAVSPRSKQHIITAEAHQQACALFAFGRLIGNTDMHLGNIACFHEGPLPLSLAPIYDMLPMALSPQPGGAFQNELPPFRLTALPHADVWSAMVPLAREFWDLVEKDERVTPPFAQIARRQQAWLDEAERQIKRLG</sequence>
<dbReference type="PANTHER" id="PTHR37419:SF8">
    <property type="entry name" value="TOXIN YJJJ"/>
    <property type="match status" value="1"/>
</dbReference>
<evidence type="ECO:0000313" key="6">
    <source>
        <dbReference type="Proteomes" id="UP000236416"/>
    </source>
</evidence>
<comment type="similarity">
    <text evidence="1">Belongs to the HipA Ser/Thr kinase family.</text>
</comment>
<gene>
    <name evidence="5" type="ORF">C2134_02580</name>
</gene>
<dbReference type="AlphaFoldDB" id="A0A2K4MT95"/>
<organism evidence="5 6">
    <name type="scientific">Chromobacterium sinusclupearum</name>
    <dbReference type="NCBI Taxonomy" id="2077146"/>
    <lineage>
        <taxon>Bacteria</taxon>
        <taxon>Pseudomonadati</taxon>
        <taxon>Pseudomonadota</taxon>
        <taxon>Betaproteobacteria</taxon>
        <taxon>Neisseriales</taxon>
        <taxon>Chromobacteriaceae</taxon>
        <taxon>Chromobacterium</taxon>
    </lineage>
</organism>
<dbReference type="RefSeq" id="WP_103317322.1">
    <property type="nucleotide sequence ID" value="NZ_PPTF01000010.1"/>
</dbReference>
<keyword evidence="2" id="KW-0808">Transferase</keyword>
<dbReference type="PANTHER" id="PTHR37419">
    <property type="entry name" value="SERINE/THREONINE-PROTEIN KINASE TOXIN HIPA"/>
    <property type="match status" value="1"/>
</dbReference>
<dbReference type="CDD" id="cd00090">
    <property type="entry name" value="HTH_ARSR"/>
    <property type="match status" value="1"/>
</dbReference>
<dbReference type="GO" id="GO:0006355">
    <property type="term" value="P:regulation of DNA-templated transcription"/>
    <property type="evidence" value="ECO:0007669"/>
    <property type="project" value="UniProtKB-ARBA"/>
</dbReference>
<keyword evidence="3" id="KW-0418">Kinase</keyword>
<protein>
    <recommendedName>
        <fullName evidence="4">HipA-like C-terminal domain-containing protein</fullName>
    </recommendedName>
</protein>
<reference evidence="5 6" key="1">
    <citation type="submission" date="2018-01" db="EMBL/GenBank/DDBJ databases">
        <title>Genomic Sequence of Chromobacterium MWU13-2610 from wild cranberry bogs within the Cape Cod National Seashore.</title>
        <authorList>
            <person name="O'Hara-Hanley K."/>
            <person name="Soby S."/>
            <person name="Harrison A."/>
        </authorList>
    </citation>
    <scope>NUCLEOTIDE SEQUENCE [LARGE SCALE GENOMIC DNA]</scope>
    <source>
        <strain evidence="5 6">MWU13-2610</strain>
    </source>
</reference>
<keyword evidence="6" id="KW-1185">Reference proteome</keyword>
<evidence type="ECO:0000256" key="1">
    <source>
        <dbReference type="ARBA" id="ARBA00010164"/>
    </source>
</evidence>
<accession>A0A2K4MT95</accession>
<evidence type="ECO:0000256" key="2">
    <source>
        <dbReference type="ARBA" id="ARBA00022679"/>
    </source>
</evidence>
<evidence type="ECO:0000259" key="4">
    <source>
        <dbReference type="Pfam" id="PF07804"/>
    </source>
</evidence>
<comment type="caution">
    <text evidence="5">The sequence shown here is derived from an EMBL/GenBank/DDBJ whole genome shotgun (WGS) entry which is preliminary data.</text>
</comment>
<feature type="domain" description="HipA-like C-terminal" evidence="4">
    <location>
        <begin position="201"/>
        <end position="378"/>
    </location>
</feature>
<dbReference type="InterPro" id="IPR052028">
    <property type="entry name" value="HipA_Ser/Thr_kinase"/>
</dbReference>
<dbReference type="InterPro" id="IPR011991">
    <property type="entry name" value="ArsR-like_HTH"/>
</dbReference>
<evidence type="ECO:0000256" key="3">
    <source>
        <dbReference type="ARBA" id="ARBA00022777"/>
    </source>
</evidence>